<evidence type="ECO:0000256" key="7">
    <source>
        <dbReference type="ARBA" id="ARBA00035257"/>
    </source>
</evidence>
<dbReference type="Gene3D" id="3.30.1140.32">
    <property type="entry name" value="Ribosomal protein S3, C-terminal domain"/>
    <property type="match status" value="1"/>
</dbReference>
<sequence>MGQKVNPISFRLGNLYTWSSLWYANKKNFKKTLHEDIALREYLMKRLKLAGIIGVKIERSINKIKIIPQVTRPGVVIGRGGSGLEELKKALCQKVSLPDSEKNLEISPEEVKNPDISAHFVAQRIAEQLEKRMPHRYVIRKAIERTMSAGAKGIKVRLGGRINGAEIARRERFFEGKIPLQTLRAKIDYAEIPAFTRSGYVGVKVWIYQGEENASA</sequence>
<dbReference type="Gene3D" id="3.30.300.20">
    <property type="match status" value="1"/>
</dbReference>
<dbReference type="GO" id="GO:0003729">
    <property type="term" value="F:mRNA binding"/>
    <property type="evidence" value="ECO:0007669"/>
    <property type="project" value="UniProtKB-UniRule"/>
</dbReference>
<dbReference type="InterPro" id="IPR001351">
    <property type="entry name" value="Ribosomal_uS3_C"/>
</dbReference>
<comment type="similarity">
    <text evidence="1 8 9">Belongs to the universal ribosomal protein uS3 family.</text>
</comment>
<dbReference type="PROSITE" id="PS50823">
    <property type="entry name" value="KH_TYPE_2"/>
    <property type="match status" value="1"/>
</dbReference>
<comment type="function">
    <text evidence="6 8">Binds the lower part of the 30S subunit head. Binds mRNA in the 70S ribosome, positioning it for translation.</text>
</comment>
<dbReference type="HAMAP" id="MF_01309_B">
    <property type="entry name" value="Ribosomal_uS3_B"/>
    <property type="match status" value="1"/>
</dbReference>
<dbReference type="PANTHER" id="PTHR11760">
    <property type="entry name" value="30S/40S RIBOSOMAL PROTEIN S3"/>
    <property type="match status" value="1"/>
</dbReference>
<evidence type="ECO:0000256" key="9">
    <source>
        <dbReference type="RuleBase" id="RU003624"/>
    </source>
</evidence>
<evidence type="ECO:0000256" key="2">
    <source>
        <dbReference type="ARBA" id="ARBA00022730"/>
    </source>
</evidence>
<dbReference type="AlphaFoldDB" id="A0A2M6YQV6"/>
<dbReference type="GO" id="GO:0019843">
    <property type="term" value="F:rRNA binding"/>
    <property type="evidence" value="ECO:0007669"/>
    <property type="project" value="UniProtKB-UniRule"/>
</dbReference>
<evidence type="ECO:0000256" key="5">
    <source>
        <dbReference type="ARBA" id="ARBA00023274"/>
    </source>
</evidence>
<name>A0A2M6YQV6_9BACT</name>
<evidence type="ECO:0000256" key="3">
    <source>
        <dbReference type="ARBA" id="ARBA00022884"/>
    </source>
</evidence>
<evidence type="ECO:0000256" key="4">
    <source>
        <dbReference type="ARBA" id="ARBA00022980"/>
    </source>
</evidence>
<dbReference type="GO" id="GO:0003735">
    <property type="term" value="F:structural constituent of ribosome"/>
    <property type="evidence" value="ECO:0007669"/>
    <property type="project" value="InterPro"/>
</dbReference>
<keyword evidence="4 8" id="KW-0689">Ribosomal protein</keyword>
<dbReference type="InterPro" id="IPR036419">
    <property type="entry name" value="Ribosomal_S3_C_sf"/>
</dbReference>
<dbReference type="InterPro" id="IPR018280">
    <property type="entry name" value="Ribosomal_uS3_CS"/>
</dbReference>
<dbReference type="PANTHER" id="PTHR11760:SF19">
    <property type="entry name" value="SMALL RIBOSOMAL SUBUNIT PROTEIN US3C"/>
    <property type="match status" value="1"/>
</dbReference>
<gene>
    <name evidence="8 11" type="primary">rpsC</name>
    <name evidence="11" type="ORF">COT03_02430</name>
</gene>
<dbReference type="EMBL" id="PEWZ01000115">
    <property type="protein sequence ID" value="PIU34227.1"/>
    <property type="molecule type" value="Genomic_DNA"/>
</dbReference>
<dbReference type="InterPro" id="IPR009019">
    <property type="entry name" value="KH_sf_prok-type"/>
</dbReference>
<dbReference type="FunFam" id="3.30.300.20:FF:000001">
    <property type="entry name" value="30S ribosomal protein S3"/>
    <property type="match status" value="1"/>
</dbReference>
<evidence type="ECO:0000256" key="6">
    <source>
        <dbReference type="ARBA" id="ARBA00024998"/>
    </source>
</evidence>
<comment type="caution">
    <text evidence="11">The sequence shown here is derived from an EMBL/GenBank/DDBJ whole genome shotgun (WGS) entry which is preliminary data.</text>
</comment>
<keyword evidence="5 8" id="KW-0687">Ribonucleoprotein</keyword>
<reference evidence="12" key="1">
    <citation type="submission" date="2017-09" db="EMBL/GenBank/DDBJ databases">
        <title>Depth-based differentiation of microbial function through sediment-hosted aquifers and enrichment of novel symbionts in the deep terrestrial subsurface.</title>
        <authorList>
            <person name="Probst A.J."/>
            <person name="Ladd B."/>
            <person name="Jarett J.K."/>
            <person name="Geller-Mcgrath D.E."/>
            <person name="Sieber C.M.K."/>
            <person name="Emerson J.B."/>
            <person name="Anantharaman K."/>
            <person name="Thomas B.C."/>
            <person name="Malmstrom R."/>
            <person name="Stieglmeier M."/>
            <person name="Klingl A."/>
            <person name="Woyke T."/>
            <person name="Ryan C.M."/>
            <person name="Banfield J.F."/>
        </authorList>
    </citation>
    <scope>NUCLEOTIDE SEQUENCE [LARGE SCALE GENOMIC DNA]</scope>
</reference>
<evidence type="ECO:0000256" key="8">
    <source>
        <dbReference type="HAMAP-Rule" id="MF_01309"/>
    </source>
</evidence>
<evidence type="ECO:0000259" key="10">
    <source>
        <dbReference type="PROSITE" id="PS50823"/>
    </source>
</evidence>
<comment type="subunit">
    <text evidence="8">Part of the 30S ribosomal subunit. Forms a tight complex with proteins S10 and S14.</text>
</comment>
<dbReference type="InterPro" id="IPR004044">
    <property type="entry name" value="KH_dom_type_2"/>
</dbReference>
<dbReference type="SUPFAM" id="SSF54814">
    <property type="entry name" value="Prokaryotic type KH domain (KH-domain type II)"/>
    <property type="match status" value="1"/>
</dbReference>
<dbReference type="Pfam" id="PF00189">
    <property type="entry name" value="Ribosomal_S3_C"/>
    <property type="match status" value="1"/>
</dbReference>
<dbReference type="NCBIfam" id="TIGR01009">
    <property type="entry name" value="rpsC_bact"/>
    <property type="match status" value="1"/>
</dbReference>
<feature type="domain" description="KH type-2" evidence="10">
    <location>
        <begin position="39"/>
        <end position="112"/>
    </location>
</feature>
<protein>
    <recommendedName>
        <fullName evidence="7 8">Small ribosomal subunit protein uS3</fullName>
    </recommendedName>
</protein>
<dbReference type="SMART" id="SM00322">
    <property type="entry name" value="KH"/>
    <property type="match status" value="1"/>
</dbReference>
<dbReference type="Proteomes" id="UP000229502">
    <property type="component" value="Unassembled WGS sequence"/>
</dbReference>
<organism evidence="11 12">
    <name type="scientific">Candidatus Shapirobacteria bacterium CG07_land_8_20_14_0_80_39_18</name>
    <dbReference type="NCBI Taxonomy" id="1974882"/>
    <lineage>
        <taxon>Bacteria</taxon>
        <taxon>Candidatus Shapironibacteriota</taxon>
    </lineage>
</organism>
<dbReference type="GO" id="GO:0006412">
    <property type="term" value="P:translation"/>
    <property type="evidence" value="ECO:0007669"/>
    <property type="project" value="UniProtKB-UniRule"/>
</dbReference>
<dbReference type="GO" id="GO:0022627">
    <property type="term" value="C:cytosolic small ribosomal subunit"/>
    <property type="evidence" value="ECO:0007669"/>
    <property type="project" value="TreeGrafter"/>
</dbReference>
<dbReference type="Pfam" id="PF07650">
    <property type="entry name" value="KH_2"/>
    <property type="match status" value="1"/>
</dbReference>
<dbReference type="CDD" id="cd02412">
    <property type="entry name" value="KH-II_30S_S3"/>
    <property type="match status" value="1"/>
</dbReference>
<accession>A0A2M6YQV6</accession>
<dbReference type="InterPro" id="IPR005704">
    <property type="entry name" value="Ribosomal_uS3_bac-typ"/>
</dbReference>
<dbReference type="InterPro" id="IPR004087">
    <property type="entry name" value="KH_dom"/>
</dbReference>
<dbReference type="InterPro" id="IPR015946">
    <property type="entry name" value="KH_dom-like_a/b"/>
</dbReference>
<dbReference type="InterPro" id="IPR057258">
    <property type="entry name" value="Ribosomal_uS3"/>
</dbReference>
<evidence type="ECO:0000313" key="11">
    <source>
        <dbReference type="EMBL" id="PIU34227.1"/>
    </source>
</evidence>
<evidence type="ECO:0000256" key="1">
    <source>
        <dbReference type="ARBA" id="ARBA00010761"/>
    </source>
</evidence>
<keyword evidence="3 8" id="KW-0694">RNA-binding</keyword>
<dbReference type="PROSITE" id="PS00548">
    <property type="entry name" value="RIBOSOMAL_S3"/>
    <property type="match status" value="1"/>
</dbReference>
<dbReference type="SUPFAM" id="SSF54821">
    <property type="entry name" value="Ribosomal protein S3 C-terminal domain"/>
    <property type="match status" value="1"/>
</dbReference>
<proteinExistence type="inferred from homology"/>
<evidence type="ECO:0000313" key="12">
    <source>
        <dbReference type="Proteomes" id="UP000229502"/>
    </source>
</evidence>
<keyword evidence="2 8" id="KW-0699">rRNA-binding</keyword>